<reference evidence="2" key="1">
    <citation type="submission" date="2022-10" db="EMBL/GenBank/DDBJ databases">
        <authorList>
            <person name="Chen Y."/>
            <person name="Dougan E. K."/>
            <person name="Chan C."/>
            <person name="Rhodes N."/>
            <person name="Thang M."/>
        </authorList>
    </citation>
    <scope>NUCLEOTIDE SEQUENCE</scope>
</reference>
<dbReference type="Proteomes" id="UP001152797">
    <property type="component" value="Unassembled WGS sequence"/>
</dbReference>
<proteinExistence type="predicted"/>
<comment type="caution">
    <text evidence="2">The sequence shown here is derived from an EMBL/GenBank/DDBJ whole genome shotgun (WGS) entry which is preliminary data.</text>
</comment>
<protein>
    <submittedName>
        <fullName evidence="2">Uncharacterized protein</fullName>
    </submittedName>
</protein>
<dbReference type="EMBL" id="CAMXCT020003035">
    <property type="protein sequence ID" value="CAL1155438.1"/>
    <property type="molecule type" value="Genomic_DNA"/>
</dbReference>
<organism evidence="2">
    <name type="scientific">Cladocopium goreaui</name>
    <dbReference type="NCBI Taxonomy" id="2562237"/>
    <lineage>
        <taxon>Eukaryota</taxon>
        <taxon>Sar</taxon>
        <taxon>Alveolata</taxon>
        <taxon>Dinophyceae</taxon>
        <taxon>Suessiales</taxon>
        <taxon>Symbiodiniaceae</taxon>
        <taxon>Cladocopium</taxon>
    </lineage>
</organism>
<dbReference type="AlphaFoldDB" id="A0A9P1G6M7"/>
<evidence type="ECO:0000313" key="3">
    <source>
        <dbReference type="EMBL" id="CAL1155438.1"/>
    </source>
</evidence>
<keyword evidence="4" id="KW-1185">Reference proteome</keyword>
<accession>A0A9P1G6M7</accession>
<evidence type="ECO:0000313" key="4">
    <source>
        <dbReference type="Proteomes" id="UP001152797"/>
    </source>
</evidence>
<sequence>MSTSDYRRVQPIVGPSLLGKTWSPQFNEASRRKHRWGDDGRESGGLPQANPTKPKDGSEIHGHGQVKSKYVLELRSSVDVTTRATDEGRHVHAVVRPPKGRTPGDLRAMLVTLKPLLAQALHQWKGGAALEIQPVQVTPLPTAPPEPLPPPAPTAEAPPVALVRRNSTGRVWMPKTAQWGDVVRQVAMMFVLELQMNIEDLGAFDVQKYTDAFAQEVQEDRSLVMVVKTEFRTEVRYLVPHLLSKMQLRKALAEALHVPLFAVSVEPAESLRRLRSAAMEGTRELLCVVTTEDPASAETFAEMMKDPGEVVQAMRLQGLSALPLVLKRKPWASVLLHTKLELRGKPPEVSSHFSSLLSQKLGVPVSADTIGVRQVLHQELLGTGSDAPPGPAGPAGPAGPELPVNYNNLLTSSHRFPPVLRYGHVGYVEHAGGKVWLDAVLRVDGYNPKLHALTGEAQGYAAALNVAWRSGGTGVHAGTKADLEISLVPSERNIEVKNLKIRQIYLQISDIEDPPRLLEDEVTLKSCQDVSSGHRL</sequence>
<dbReference type="EMBL" id="CAMXCT030003035">
    <property type="protein sequence ID" value="CAL4789375.1"/>
    <property type="molecule type" value="Genomic_DNA"/>
</dbReference>
<feature type="compositionally biased region" description="Basic and acidic residues" evidence="1">
    <location>
        <begin position="53"/>
        <end position="62"/>
    </location>
</feature>
<dbReference type="EMBL" id="CAMXCT010003035">
    <property type="protein sequence ID" value="CAI4002063.1"/>
    <property type="molecule type" value="Genomic_DNA"/>
</dbReference>
<gene>
    <name evidence="2" type="ORF">C1SCF055_LOCUS28045</name>
</gene>
<reference evidence="3" key="2">
    <citation type="submission" date="2024-04" db="EMBL/GenBank/DDBJ databases">
        <authorList>
            <person name="Chen Y."/>
            <person name="Shah S."/>
            <person name="Dougan E. K."/>
            <person name="Thang M."/>
            <person name="Chan C."/>
        </authorList>
    </citation>
    <scope>NUCLEOTIDE SEQUENCE [LARGE SCALE GENOMIC DNA]</scope>
</reference>
<feature type="region of interest" description="Disordered" evidence="1">
    <location>
        <begin position="381"/>
        <end position="404"/>
    </location>
</feature>
<name>A0A9P1G6M7_9DINO</name>
<evidence type="ECO:0000256" key="1">
    <source>
        <dbReference type="SAM" id="MobiDB-lite"/>
    </source>
</evidence>
<feature type="region of interest" description="Disordered" evidence="1">
    <location>
        <begin position="1"/>
        <end position="68"/>
    </location>
</feature>
<evidence type="ECO:0000313" key="2">
    <source>
        <dbReference type="EMBL" id="CAI4002063.1"/>
    </source>
</evidence>